<dbReference type="InterPro" id="IPR029058">
    <property type="entry name" value="AB_hydrolase_fold"/>
</dbReference>
<dbReference type="AlphaFoldDB" id="A0A2J6SU86"/>
<dbReference type="RefSeq" id="XP_024731224.1">
    <property type="nucleotide sequence ID" value="XM_024870538.1"/>
</dbReference>
<dbReference type="GeneID" id="36578620"/>
<accession>A0A2J6SU86</accession>
<dbReference type="InParanoid" id="A0A2J6SU86"/>
<evidence type="ECO:0000256" key="3">
    <source>
        <dbReference type="SAM" id="MobiDB-lite"/>
    </source>
</evidence>
<dbReference type="Gene3D" id="3.40.50.300">
    <property type="entry name" value="P-loop containing nucleotide triphosphate hydrolases"/>
    <property type="match status" value="1"/>
</dbReference>
<keyword evidence="2" id="KW-0677">Repeat</keyword>
<feature type="region of interest" description="Disordered" evidence="3">
    <location>
        <begin position="1"/>
        <end position="31"/>
    </location>
</feature>
<evidence type="ECO:0000259" key="4">
    <source>
        <dbReference type="PROSITE" id="PS50837"/>
    </source>
</evidence>
<dbReference type="PANTHER" id="PTHR10039:SF16">
    <property type="entry name" value="GPI INOSITOL-DEACYLASE"/>
    <property type="match status" value="1"/>
</dbReference>
<protein>
    <recommendedName>
        <fullName evidence="4">NACHT domain-containing protein</fullName>
    </recommendedName>
</protein>
<dbReference type="InterPro" id="IPR027417">
    <property type="entry name" value="P-loop_NTPase"/>
</dbReference>
<comment type="similarity">
    <text evidence="1">Belongs to the putative lipase ROG1 family.</text>
</comment>
<proteinExistence type="inferred from homology"/>
<dbReference type="Pfam" id="PF05057">
    <property type="entry name" value="DUF676"/>
    <property type="match status" value="1"/>
</dbReference>
<dbReference type="SUPFAM" id="SSF53474">
    <property type="entry name" value="alpha/beta-Hydrolases"/>
    <property type="match status" value="1"/>
</dbReference>
<feature type="domain" description="NACHT" evidence="4">
    <location>
        <begin position="393"/>
        <end position="549"/>
    </location>
</feature>
<gene>
    <name evidence="5" type="ORF">K444DRAFT_141772</name>
</gene>
<dbReference type="Pfam" id="PF22939">
    <property type="entry name" value="WHD_GPIID"/>
    <property type="match status" value="1"/>
</dbReference>
<dbReference type="EMBL" id="KZ613866">
    <property type="protein sequence ID" value="PMD54320.1"/>
    <property type="molecule type" value="Genomic_DNA"/>
</dbReference>
<dbReference type="Gene3D" id="3.40.50.1820">
    <property type="entry name" value="alpha/beta hydrolase"/>
    <property type="match status" value="1"/>
</dbReference>
<dbReference type="PROSITE" id="PS50837">
    <property type="entry name" value="NACHT"/>
    <property type="match status" value="1"/>
</dbReference>
<dbReference type="Pfam" id="PF24883">
    <property type="entry name" value="NPHP3_N"/>
    <property type="match status" value="1"/>
</dbReference>
<evidence type="ECO:0000313" key="6">
    <source>
        <dbReference type="Proteomes" id="UP000235371"/>
    </source>
</evidence>
<sequence length="840" mass="94998">MFDFGSRAGQRKKLLDEANASATPSRDRTEPLTLTSAGADIRVIPKPSSADLIENASYNGQRLGLFPLKADNTDSDSLSPTYHLDVIALHGLNGDAFDTWTNKNKQMWLKEFLPRSLPGARVYTFGYDSDIFSRSNADIGDFARRLLSQLNLERQSEADKRRGIVFICHSLGGIVCKKSLILAHESSRYVNILQSTKAVIFFGTPHSGSEQADFLSTLVKIANTVESASKLNHFLGKPRQHLADLLRPRSVELENISMSFTDRTKGIEIVSFYEERVMPPFKSEVVPRSNTRIGVPNEEMIPLAANHREMCRLDEDALAFRKIVQVCQTHGVQSNERDLTRPLNLQEQECLRALNTIDMNDCRAQLRPRSPGTCEWISSNNQLREWILDEHSSLLCITGDMGSGKSILTSYLVEQMKTILAVATQTDSTTIVVCSFFCDDKDVGRNHGQAILRGLLYQILTQRHDLMEHATARFSEVAPERWSILVLWEILRDIMLNPRTGTIVLIIDAIDECEPCSRGRLLTAIKQFLIQKLEPPSTALKLLMSSRNNVDITEEIEECSEIICLDDAAEVRGVEQDMKLVVKDQLDALAIKAKWPEEIRQSLERRIVMKADRNFLWVSLVIQRLKGGPQTKKYFEKVIEESPRDLDGLYCRILADIETENQALAAKILRILVGSFRPLATAEIQIALAIDLDHQTLRSVEEESDMAVERTIRLVLGPLVHIHDFQVHLVHQSAKEFLLRLASGKVADLSSFELDLPKLFLTKMCRHFSNSQVLLKKVRGQWTRSPRSLNTLLVIGQHISAGWGYLRRNIYWNQQSASHVQAQIVSPIGLINIDYRQRIM</sequence>
<dbReference type="InterPro" id="IPR054471">
    <property type="entry name" value="GPIID_WHD"/>
</dbReference>
<keyword evidence="6" id="KW-1185">Reference proteome</keyword>
<reference evidence="5 6" key="1">
    <citation type="submission" date="2016-04" db="EMBL/GenBank/DDBJ databases">
        <title>A degradative enzymes factory behind the ericoid mycorrhizal symbiosis.</title>
        <authorList>
            <consortium name="DOE Joint Genome Institute"/>
            <person name="Martino E."/>
            <person name="Morin E."/>
            <person name="Grelet G."/>
            <person name="Kuo A."/>
            <person name="Kohler A."/>
            <person name="Daghino S."/>
            <person name="Barry K."/>
            <person name="Choi C."/>
            <person name="Cichocki N."/>
            <person name="Clum A."/>
            <person name="Copeland A."/>
            <person name="Hainaut M."/>
            <person name="Haridas S."/>
            <person name="Labutti K."/>
            <person name="Lindquist E."/>
            <person name="Lipzen A."/>
            <person name="Khouja H.-R."/>
            <person name="Murat C."/>
            <person name="Ohm R."/>
            <person name="Olson A."/>
            <person name="Spatafora J."/>
            <person name="Veneault-Fourrey C."/>
            <person name="Henrissat B."/>
            <person name="Grigoriev I."/>
            <person name="Martin F."/>
            <person name="Perotto S."/>
        </authorList>
    </citation>
    <scope>NUCLEOTIDE SEQUENCE [LARGE SCALE GENOMIC DNA]</scope>
    <source>
        <strain evidence="5 6">E</strain>
    </source>
</reference>
<dbReference type="Proteomes" id="UP000235371">
    <property type="component" value="Unassembled WGS sequence"/>
</dbReference>
<dbReference type="InterPro" id="IPR056884">
    <property type="entry name" value="NPHP3-like_N"/>
</dbReference>
<dbReference type="SUPFAM" id="SSF52540">
    <property type="entry name" value="P-loop containing nucleoside triphosphate hydrolases"/>
    <property type="match status" value="1"/>
</dbReference>
<dbReference type="PANTHER" id="PTHR10039">
    <property type="entry name" value="AMELOGENIN"/>
    <property type="match status" value="1"/>
</dbReference>
<evidence type="ECO:0000313" key="5">
    <source>
        <dbReference type="EMBL" id="PMD54320.1"/>
    </source>
</evidence>
<dbReference type="InterPro" id="IPR007751">
    <property type="entry name" value="DUF676_lipase-like"/>
</dbReference>
<dbReference type="OrthoDB" id="163438at2759"/>
<name>A0A2J6SU86_9HELO</name>
<evidence type="ECO:0000256" key="1">
    <source>
        <dbReference type="ARBA" id="ARBA00007920"/>
    </source>
</evidence>
<evidence type="ECO:0000256" key="2">
    <source>
        <dbReference type="ARBA" id="ARBA00022737"/>
    </source>
</evidence>
<dbReference type="InterPro" id="IPR007111">
    <property type="entry name" value="NACHT_NTPase"/>
</dbReference>
<organism evidence="5 6">
    <name type="scientific">Hyaloscypha bicolor E</name>
    <dbReference type="NCBI Taxonomy" id="1095630"/>
    <lineage>
        <taxon>Eukaryota</taxon>
        <taxon>Fungi</taxon>
        <taxon>Dikarya</taxon>
        <taxon>Ascomycota</taxon>
        <taxon>Pezizomycotina</taxon>
        <taxon>Leotiomycetes</taxon>
        <taxon>Helotiales</taxon>
        <taxon>Hyaloscyphaceae</taxon>
        <taxon>Hyaloscypha</taxon>
        <taxon>Hyaloscypha bicolor</taxon>
    </lineage>
</organism>